<dbReference type="Proteomes" id="UP001161247">
    <property type="component" value="Chromosome 5"/>
</dbReference>
<feature type="region of interest" description="Disordered" evidence="1">
    <location>
        <begin position="1"/>
        <end position="21"/>
    </location>
</feature>
<dbReference type="EMBL" id="OX459122">
    <property type="protein sequence ID" value="CAI9106985.1"/>
    <property type="molecule type" value="Genomic_DNA"/>
</dbReference>
<proteinExistence type="predicted"/>
<dbReference type="AlphaFoldDB" id="A0AAV1DGV6"/>
<evidence type="ECO:0000256" key="1">
    <source>
        <dbReference type="SAM" id="MobiDB-lite"/>
    </source>
</evidence>
<keyword evidence="4" id="KW-1185">Reference proteome</keyword>
<organism evidence="3 4">
    <name type="scientific">Oldenlandia corymbosa var. corymbosa</name>
    <dbReference type="NCBI Taxonomy" id="529605"/>
    <lineage>
        <taxon>Eukaryota</taxon>
        <taxon>Viridiplantae</taxon>
        <taxon>Streptophyta</taxon>
        <taxon>Embryophyta</taxon>
        <taxon>Tracheophyta</taxon>
        <taxon>Spermatophyta</taxon>
        <taxon>Magnoliopsida</taxon>
        <taxon>eudicotyledons</taxon>
        <taxon>Gunneridae</taxon>
        <taxon>Pentapetalae</taxon>
        <taxon>asterids</taxon>
        <taxon>lamiids</taxon>
        <taxon>Gentianales</taxon>
        <taxon>Rubiaceae</taxon>
        <taxon>Rubioideae</taxon>
        <taxon>Spermacoceae</taxon>
        <taxon>Hedyotis-Oldenlandia complex</taxon>
        <taxon>Oldenlandia</taxon>
    </lineage>
</organism>
<sequence length="468" mass="52953">MKFLTSSSSSASSTITTTTTSTSFDAGCVRDSRSSPASCIAGVFRRLLCLNDPPTHHPSHHFKYTENHDSVSLELDRFQCSKAEESSASGSTPNLVARLMGLESFPQIDFPVTERSPNSISRSRSMNSVDLMKELASMQGRHRRAKSFRETRSKFVELQDEDFYILSFEDEDEFGKLGARSRKSEMGSGQKQTKQGIKGENSNSKAKSNKKRESVYEKNKENLLDTRTIFIENPEAINSKQVSKRVVFRGGDNSKLKDSINILRPTNSSCRNSAAADKEVEKLAKPIIQKSENDLQLGRRRMKKRKDDCLLVKRIETEPDSENSSPSSVLDVTKFPGDPEVTSCPGEPSRLTNSRSRRTLAEDLENYRKLNYQSNSTSFRSNNNSSSCERKRIDQLRKDGHGSSSRFMQMWGEIYNVAGRNTVQADWLLNNRREMHKFEEYKEIGGEIQMQILDELIGEMVDQLVNLC</sequence>
<reference evidence="3" key="1">
    <citation type="submission" date="2023-03" db="EMBL/GenBank/DDBJ databases">
        <authorList>
            <person name="Julca I."/>
        </authorList>
    </citation>
    <scope>NUCLEOTIDE SEQUENCE</scope>
</reference>
<protein>
    <submittedName>
        <fullName evidence="3">OLC1v1006242C1</fullName>
    </submittedName>
</protein>
<dbReference type="Pfam" id="PF14383">
    <property type="entry name" value="VARLMGL"/>
    <property type="match status" value="1"/>
</dbReference>
<dbReference type="InterPro" id="IPR032795">
    <property type="entry name" value="DUF3741-assoc"/>
</dbReference>
<feature type="region of interest" description="Disordered" evidence="1">
    <location>
        <begin position="179"/>
        <end position="218"/>
    </location>
</feature>
<name>A0AAV1DGV6_OLDCO</name>
<gene>
    <name evidence="3" type="ORF">OLC1_LOCUS15399</name>
</gene>
<feature type="domain" description="DUF3741" evidence="2">
    <location>
        <begin position="81"/>
        <end position="107"/>
    </location>
</feature>
<feature type="region of interest" description="Disordered" evidence="1">
    <location>
        <begin position="315"/>
        <end position="356"/>
    </location>
</feature>
<dbReference type="PANTHER" id="PTHR35499">
    <property type="entry name" value="OS05G0128300 PROTEIN"/>
    <property type="match status" value="1"/>
</dbReference>
<evidence type="ECO:0000259" key="2">
    <source>
        <dbReference type="Pfam" id="PF14383"/>
    </source>
</evidence>
<evidence type="ECO:0000313" key="3">
    <source>
        <dbReference type="EMBL" id="CAI9106985.1"/>
    </source>
</evidence>
<evidence type="ECO:0000313" key="4">
    <source>
        <dbReference type="Proteomes" id="UP001161247"/>
    </source>
</evidence>
<dbReference type="PANTHER" id="PTHR35499:SF1">
    <property type="entry name" value="DUF3741 DOMAIN-CONTAINING PROTEIN"/>
    <property type="match status" value="1"/>
</dbReference>
<accession>A0AAV1DGV6</accession>